<evidence type="ECO:0000313" key="2">
    <source>
        <dbReference type="EMBL" id="ACG38724.1"/>
    </source>
</evidence>
<dbReference type="GeneID" id="100277076"/>
<protein>
    <recommendedName>
        <fullName evidence="1">MATH domain-containing protein</fullName>
    </recommendedName>
</protein>
<dbReference type="Gene3D" id="2.60.210.10">
    <property type="entry name" value="Apoptosis, Tumor Necrosis Factor Receptor Associated Protein 2, Chain A"/>
    <property type="match status" value="1"/>
</dbReference>
<reference evidence="2" key="1">
    <citation type="journal article" date="2009" name="Plant Mol. Biol.">
        <title>Insights into corn genes derived from large-scale cDNA sequencing.</title>
        <authorList>
            <person name="Alexandrov N.N."/>
            <person name="Brover V.V."/>
            <person name="Freidin S."/>
            <person name="Troukhan M.E."/>
            <person name="Tatarinova T.V."/>
            <person name="Zhang H."/>
            <person name="Swaller T.J."/>
            <person name="Lu Y.P."/>
            <person name="Bouck J."/>
            <person name="Flavell R.B."/>
            <person name="Feldmann K.A."/>
        </authorList>
    </citation>
    <scope>NUCLEOTIDE SEQUENCE</scope>
</reference>
<dbReference type="InterPro" id="IPR002083">
    <property type="entry name" value="MATH/TRAF_dom"/>
</dbReference>
<sequence length="260" mass="28499">MYSSLSDLAMSTGATEMIVATADAASSTRCMSSTARAEDVIVSTAVATAAGTKCHMFKIDGYKRIKAMYGKGRSIDSCRFEVAGRAWKILFFPNGDCRDTAGHVSLFLKLDDDDTVGGGPDDNDDGKVVVVELRFSLLCRPGWAPDDRPQSWTRTATFTNKGNKTMGYSQFMKRSELEMPRFLGDDCLAIRCDMSVLDDPVDVKEEPAQPLDLQRLGVPLDCKVVDDGACIKTEHLVPVPLSYFKFTEALVKLFVGCFDV</sequence>
<dbReference type="InterPro" id="IPR045005">
    <property type="entry name" value="BPM1-6"/>
</dbReference>
<dbReference type="GO" id="GO:0016567">
    <property type="term" value="P:protein ubiquitination"/>
    <property type="evidence" value="ECO:0007669"/>
    <property type="project" value="InterPro"/>
</dbReference>
<proteinExistence type="evidence at transcript level"/>
<dbReference type="SUPFAM" id="SSF49599">
    <property type="entry name" value="TRAF domain-like"/>
    <property type="match status" value="1"/>
</dbReference>
<dbReference type="AlphaFoldDB" id="B6TNP1"/>
<dbReference type="CDD" id="cd00121">
    <property type="entry name" value="MATH"/>
    <property type="match status" value="1"/>
</dbReference>
<dbReference type="InterPro" id="IPR008974">
    <property type="entry name" value="TRAF-like"/>
</dbReference>
<dbReference type="OrthoDB" id="695809at2759"/>
<dbReference type="Pfam" id="PF22486">
    <property type="entry name" value="MATH_2"/>
    <property type="match status" value="1"/>
</dbReference>
<accession>B6TNP1</accession>
<organism evidence="2">
    <name type="scientific">Zea mays</name>
    <name type="common">Maize</name>
    <dbReference type="NCBI Taxonomy" id="4577"/>
    <lineage>
        <taxon>Eukaryota</taxon>
        <taxon>Viridiplantae</taxon>
        <taxon>Streptophyta</taxon>
        <taxon>Embryophyta</taxon>
        <taxon>Tracheophyta</taxon>
        <taxon>Spermatophyta</taxon>
        <taxon>Magnoliopsida</taxon>
        <taxon>Liliopsida</taxon>
        <taxon>Poales</taxon>
        <taxon>Poaceae</taxon>
        <taxon>PACMAD clade</taxon>
        <taxon>Panicoideae</taxon>
        <taxon>Andropogonodae</taxon>
        <taxon>Andropogoneae</taxon>
        <taxon>Tripsacinae</taxon>
        <taxon>Zea</taxon>
    </lineage>
</organism>
<feature type="domain" description="MATH" evidence="1">
    <location>
        <begin position="52"/>
        <end position="194"/>
    </location>
</feature>
<evidence type="ECO:0000259" key="1">
    <source>
        <dbReference type="PROSITE" id="PS50144"/>
    </source>
</evidence>
<dbReference type="PANTHER" id="PTHR26379:SF468">
    <property type="entry name" value="MATH DOMAIN CONTAINING PROTEIN"/>
    <property type="match status" value="1"/>
</dbReference>
<dbReference type="ExpressionAtlas" id="B6TNP1">
    <property type="expression patterns" value="baseline"/>
</dbReference>
<name>B6TNP1_MAIZE</name>
<dbReference type="PANTHER" id="PTHR26379">
    <property type="entry name" value="BTB/POZ AND MATH DOMAIN-CONTAINING PROTEIN 1"/>
    <property type="match status" value="1"/>
</dbReference>
<dbReference type="RefSeq" id="NP_001144214.1">
    <property type="nucleotide sequence ID" value="NM_001150742.2"/>
</dbReference>
<dbReference type="EMBL" id="EU966606">
    <property type="protein sequence ID" value="ACG38724.1"/>
    <property type="molecule type" value="mRNA"/>
</dbReference>
<dbReference type="KEGG" id="zma:100277076"/>
<dbReference type="PROSITE" id="PS50144">
    <property type="entry name" value="MATH"/>
    <property type="match status" value="1"/>
</dbReference>